<dbReference type="Proteomes" id="UP001227543">
    <property type="component" value="Unassembled WGS sequence"/>
</dbReference>
<protein>
    <recommendedName>
        <fullName evidence="3">Secreted protein</fullName>
    </recommendedName>
</protein>
<evidence type="ECO:0008006" key="3">
    <source>
        <dbReference type="Google" id="ProtNLM"/>
    </source>
</evidence>
<organism evidence="1 2">
    <name type="scientific">Colletotrichum tamarilloi</name>
    <dbReference type="NCBI Taxonomy" id="1209934"/>
    <lineage>
        <taxon>Eukaryota</taxon>
        <taxon>Fungi</taxon>
        <taxon>Dikarya</taxon>
        <taxon>Ascomycota</taxon>
        <taxon>Pezizomycotina</taxon>
        <taxon>Sordariomycetes</taxon>
        <taxon>Hypocreomycetidae</taxon>
        <taxon>Glomerellales</taxon>
        <taxon>Glomerellaceae</taxon>
        <taxon>Colletotrichum</taxon>
        <taxon>Colletotrichum acutatum species complex</taxon>
    </lineage>
</organism>
<dbReference type="EMBL" id="MLFU01000379">
    <property type="protein sequence ID" value="KAK1458632.1"/>
    <property type="molecule type" value="Genomic_DNA"/>
</dbReference>
<evidence type="ECO:0000313" key="1">
    <source>
        <dbReference type="EMBL" id="KAK1458632.1"/>
    </source>
</evidence>
<comment type="caution">
    <text evidence="1">The sequence shown here is derived from an EMBL/GenBank/DDBJ whole genome shotgun (WGS) entry which is preliminary data.</text>
</comment>
<keyword evidence="2" id="KW-1185">Reference proteome</keyword>
<gene>
    <name evidence="1" type="ORF">CTAM01_17160</name>
</gene>
<evidence type="ECO:0000313" key="2">
    <source>
        <dbReference type="Proteomes" id="UP001227543"/>
    </source>
</evidence>
<sequence length="68" mass="7603">MSTPSLCRATRLAAFPIITRILGYWLSGRGRLSSSLWARSELSTTYAWSLVATRSQPVCLQRVMLRTG</sequence>
<proteinExistence type="predicted"/>
<dbReference type="RefSeq" id="XP_060372269.1">
    <property type="nucleotide sequence ID" value="XM_060533149.1"/>
</dbReference>
<dbReference type="GeneID" id="85417387"/>
<accession>A0ABQ9QGF2</accession>
<name>A0ABQ9QGF2_9PEZI</name>
<reference evidence="1 2" key="1">
    <citation type="submission" date="2016-10" db="EMBL/GenBank/DDBJ databases">
        <title>The genome sequence of Colletotrichum fioriniae PJ7.</title>
        <authorList>
            <person name="Baroncelli R."/>
        </authorList>
    </citation>
    <scope>NUCLEOTIDE SEQUENCE [LARGE SCALE GENOMIC DNA]</scope>
    <source>
        <strain evidence="1 2">Tom-12</strain>
    </source>
</reference>